<keyword evidence="2" id="KW-1185">Reference proteome</keyword>
<protein>
    <submittedName>
        <fullName evidence="1">Uncharacterized protein</fullName>
    </submittedName>
</protein>
<dbReference type="EMBL" id="SDMP01000021">
    <property type="protein sequence ID" value="RYQ81141.1"/>
    <property type="molecule type" value="Genomic_DNA"/>
</dbReference>
<accession>A0A444WUQ5</accession>
<dbReference type="Proteomes" id="UP000289738">
    <property type="component" value="Unassembled WGS sequence"/>
</dbReference>
<evidence type="ECO:0000313" key="1">
    <source>
        <dbReference type="EMBL" id="RYQ81141.1"/>
    </source>
</evidence>
<gene>
    <name evidence="1" type="ORF">Ahy_Scaffold1g107150</name>
</gene>
<organism evidence="1 2">
    <name type="scientific">Arachis hypogaea</name>
    <name type="common">Peanut</name>
    <dbReference type="NCBI Taxonomy" id="3818"/>
    <lineage>
        <taxon>Eukaryota</taxon>
        <taxon>Viridiplantae</taxon>
        <taxon>Streptophyta</taxon>
        <taxon>Embryophyta</taxon>
        <taxon>Tracheophyta</taxon>
        <taxon>Spermatophyta</taxon>
        <taxon>Magnoliopsida</taxon>
        <taxon>eudicotyledons</taxon>
        <taxon>Gunneridae</taxon>
        <taxon>Pentapetalae</taxon>
        <taxon>rosids</taxon>
        <taxon>fabids</taxon>
        <taxon>Fabales</taxon>
        <taxon>Fabaceae</taxon>
        <taxon>Papilionoideae</taxon>
        <taxon>50 kb inversion clade</taxon>
        <taxon>dalbergioids sensu lato</taxon>
        <taxon>Dalbergieae</taxon>
        <taxon>Pterocarpus clade</taxon>
        <taxon>Arachis</taxon>
    </lineage>
</organism>
<name>A0A444WUQ5_ARAHY</name>
<evidence type="ECO:0000313" key="2">
    <source>
        <dbReference type="Proteomes" id="UP000289738"/>
    </source>
</evidence>
<comment type="caution">
    <text evidence="1">The sequence shown here is derived from an EMBL/GenBank/DDBJ whole genome shotgun (WGS) entry which is preliminary data.</text>
</comment>
<proteinExistence type="predicted"/>
<sequence>MLKSLTNHSNAHWFSRRTSSSSSGVKSFLMLKVFLVGPLFGVRSLDVLLAVLDDLRKDLAGDVGERDAAVGAIVLDHVLDRLRFQRHRLVHLERLSVRALEGDLPRRRHDWNDIRD</sequence>
<dbReference type="AlphaFoldDB" id="A0A444WUQ5"/>
<reference evidence="1 2" key="1">
    <citation type="submission" date="2019-01" db="EMBL/GenBank/DDBJ databases">
        <title>Sequencing of cultivated peanut Arachis hypogaea provides insights into genome evolution and oil improvement.</title>
        <authorList>
            <person name="Chen X."/>
        </authorList>
    </citation>
    <scope>NUCLEOTIDE SEQUENCE [LARGE SCALE GENOMIC DNA]</scope>
    <source>
        <strain evidence="2">cv. Fuhuasheng</strain>
        <tissue evidence="1">Leaves</tissue>
    </source>
</reference>